<dbReference type="EC" id="3.1.1.31" evidence="5 7"/>
<evidence type="ECO:0000256" key="3">
    <source>
        <dbReference type="ARBA" id="ARBA00004961"/>
    </source>
</evidence>
<evidence type="ECO:0000256" key="7">
    <source>
        <dbReference type="RuleBase" id="RU365095"/>
    </source>
</evidence>
<dbReference type="InterPro" id="IPR006148">
    <property type="entry name" value="Glc/Gal-6P_isomerase"/>
</dbReference>
<proteinExistence type="inferred from homology"/>
<comment type="pathway">
    <text evidence="3 7">Carbohydrate degradation; pentose phosphate pathway; D-ribulose 5-phosphate from D-glucose 6-phosphate (oxidative stage): step 2/3.</text>
</comment>
<dbReference type="AlphaFoldDB" id="A0A4R1BS86"/>
<dbReference type="OrthoDB" id="9810967at2"/>
<dbReference type="NCBIfam" id="TIGR01198">
    <property type="entry name" value="pgl"/>
    <property type="match status" value="1"/>
</dbReference>
<dbReference type="InterPro" id="IPR039104">
    <property type="entry name" value="6PGL"/>
</dbReference>
<dbReference type="CDD" id="cd01400">
    <property type="entry name" value="6PGL"/>
    <property type="match status" value="1"/>
</dbReference>
<keyword evidence="10" id="KW-1185">Reference proteome</keyword>
<protein>
    <recommendedName>
        <fullName evidence="6 7">6-phosphogluconolactonase</fullName>
        <shortName evidence="7">6PGL</shortName>
        <ecNumber evidence="5 7">3.1.1.31</ecNumber>
    </recommendedName>
</protein>
<keyword evidence="7 9" id="KW-0378">Hydrolase</keyword>
<evidence type="ECO:0000256" key="2">
    <source>
        <dbReference type="ARBA" id="ARBA00002681"/>
    </source>
</evidence>
<dbReference type="RefSeq" id="WP_132688684.1">
    <property type="nucleotide sequence ID" value="NZ_SKBU01000006.1"/>
</dbReference>
<reference evidence="9 10" key="1">
    <citation type="submission" date="2019-03" db="EMBL/GenBank/DDBJ databases">
        <title>Whole genome sequence of a novel Rubrobacter taiwanensis strain, isolated from Yellowstone National Park.</title>
        <authorList>
            <person name="Freed S."/>
            <person name="Ramaley R.F."/>
            <person name="Kyndt J.A."/>
        </authorList>
    </citation>
    <scope>NUCLEOTIDE SEQUENCE [LARGE SCALE GENOMIC DNA]</scope>
    <source>
        <strain evidence="9 10">Yellowstone</strain>
    </source>
</reference>
<evidence type="ECO:0000313" key="9">
    <source>
        <dbReference type="EMBL" id="TCJ20085.1"/>
    </source>
</evidence>
<dbReference type="EMBL" id="SKBU01000006">
    <property type="protein sequence ID" value="TCJ20085.1"/>
    <property type="molecule type" value="Genomic_DNA"/>
</dbReference>
<evidence type="ECO:0000259" key="8">
    <source>
        <dbReference type="Pfam" id="PF01182"/>
    </source>
</evidence>
<comment type="caution">
    <text evidence="9">The sequence shown here is derived from an EMBL/GenBank/DDBJ whole genome shotgun (WGS) entry which is preliminary data.</text>
</comment>
<dbReference type="SUPFAM" id="SSF100950">
    <property type="entry name" value="NagB/RpiA/CoA transferase-like"/>
    <property type="match status" value="1"/>
</dbReference>
<feature type="domain" description="Glucosamine/galactosamine-6-phosphate isomerase" evidence="8">
    <location>
        <begin position="8"/>
        <end position="226"/>
    </location>
</feature>
<dbReference type="PANTHER" id="PTHR11054:SF0">
    <property type="entry name" value="6-PHOSPHOGLUCONOLACTONASE"/>
    <property type="match status" value="1"/>
</dbReference>
<organism evidence="9 10">
    <name type="scientific">Rubrobacter taiwanensis</name>
    <dbReference type="NCBI Taxonomy" id="185139"/>
    <lineage>
        <taxon>Bacteria</taxon>
        <taxon>Bacillati</taxon>
        <taxon>Actinomycetota</taxon>
        <taxon>Rubrobacteria</taxon>
        <taxon>Rubrobacterales</taxon>
        <taxon>Rubrobacteraceae</taxon>
        <taxon>Rubrobacter</taxon>
    </lineage>
</organism>
<dbReference type="PANTHER" id="PTHR11054">
    <property type="entry name" value="6-PHOSPHOGLUCONOLACTONASE"/>
    <property type="match status" value="1"/>
</dbReference>
<comment type="catalytic activity">
    <reaction evidence="1 7">
        <text>6-phospho-D-glucono-1,5-lactone + H2O = 6-phospho-D-gluconate + H(+)</text>
        <dbReference type="Rhea" id="RHEA:12556"/>
        <dbReference type="ChEBI" id="CHEBI:15377"/>
        <dbReference type="ChEBI" id="CHEBI:15378"/>
        <dbReference type="ChEBI" id="CHEBI:57955"/>
        <dbReference type="ChEBI" id="CHEBI:58759"/>
        <dbReference type="EC" id="3.1.1.31"/>
    </reaction>
</comment>
<evidence type="ECO:0000313" key="10">
    <source>
        <dbReference type="Proteomes" id="UP000295244"/>
    </source>
</evidence>
<evidence type="ECO:0000256" key="4">
    <source>
        <dbReference type="ARBA" id="ARBA00010662"/>
    </source>
</evidence>
<comment type="similarity">
    <text evidence="4 7">Belongs to the glucosamine/galactosamine-6-phosphate isomerase family. 6-phosphogluconolactonase subfamily.</text>
</comment>
<dbReference type="InterPro" id="IPR005900">
    <property type="entry name" value="6-phosphogluconolactonase_DevB"/>
</dbReference>
<name>A0A4R1BS86_9ACTN</name>
<evidence type="ECO:0000256" key="5">
    <source>
        <dbReference type="ARBA" id="ARBA00013198"/>
    </source>
</evidence>
<dbReference type="UniPathway" id="UPA00115">
    <property type="reaction ID" value="UER00409"/>
</dbReference>
<dbReference type="GO" id="GO:0017057">
    <property type="term" value="F:6-phosphogluconolactonase activity"/>
    <property type="evidence" value="ECO:0007669"/>
    <property type="project" value="UniProtKB-UniRule"/>
</dbReference>
<dbReference type="Gene3D" id="3.40.50.1360">
    <property type="match status" value="1"/>
</dbReference>
<evidence type="ECO:0000256" key="6">
    <source>
        <dbReference type="ARBA" id="ARBA00020337"/>
    </source>
</evidence>
<accession>A0A4R1BS86</accession>
<gene>
    <name evidence="7 9" type="primary">pgl</name>
    <name evidence="9" type="ORF">E0L93_03845</name>
</gene>
<dbReference type="GO" id="GO:0006098">
    <property type="term" value="P:pentose-phosphate shunt"/>
    <property type="evidence" value="ECO:0007669"/>
    <property type="project" value="UniProtKB-UniPathway"/>
</dbReference>
<evidence type="ECO:0000256" key="1">
    <source>
        <dbReference type="ARBA" id="ARBA00000832"/>
    </source>
</evidence>
<dbReference type="Pfam" id="PF01182">
    <property type="entry name" value="Glucosamine_iso"/>
    <property type="match status" value="1"/>
</dbReference>
<dbReference type="Proteomes" id="UP000295244">
    <property type="component" value="Unassembled WGS sequence"/>
</dbReference>
<comment type="function">
    <text evidence="2 7">Hydrolysis of 6-phosphogluconolactone to 6-phosphogluconate.</text>
</comment>
<dbReference type="GO" id="GO:0005975">
    <property type="term" value="P:carbohydrate metabolic process"/>
    <property type="evidence" value="ECO:0007669"/>
    <property type="project" value="UniProtKB-UniRule"/>
</dbReference>
<sequence>MNLRVCENPEELARTAAEEFAAQAERAVGERGRFAAALAGGSTPRAAYELLAREYKDRSFWERTHIFFGDERAVPPEHEESNYRMAREALLECVPVGRVYRMRGELPPEEAAAAYEAELREFFGEGVPRLDLILLGIGADGHTASLFPETSALEVHDRFVVANPVLKLGATRLTLTLPVLNAARAVIFLVSGEEKAAALREILRGGEDPRKYPAKLVRPAGGELLWLADRAAAGELKE</sequence>
<dbReference type="InterPro" id="IPR037171">
    <property type="entry name" value="NagB/RpiA_transferase-like"/>
</dbReference>